<evidence type="ECO:0000259" key="3">
    <source>
        <dbReference type="SMART" id="SM00198"/>
    </source>
</evidence>
<dbReference type="RefSeq" id="XP_043059292.1">
    <property type="nucleotide sequence ID" value="XM_043203582.1"/>
</dbReference>
<proteinExistence type="predicted"/>
<dbReference type="AlphaFoldDB" id="A0AAN6DEE5"/>
<organism evidence="4 5">
    <name type="scientific">Pichia angusta</name>
    <name type="common">Yeast</name>
    <name type="synonym">Hansenula polymorpha</name>
    <dbReference type="NCBI Taxonomy" id="870730"/>
    <lineage>
        <taxon>Eukaryota</taxon>
        <taxon>Fungi</taxon>
        <taxon>Dikarya</taxon>
        <taxon>Ascomycota</taxon>
        <taxon>Saccharomycotina</taxon>
        <taxon>Pichiomycetes</taxon>
        <taxon>Pichiales</taxon>
        <taxon>Pichiaceae</taxon>
        <taxon>Ogataea</taxon>
    </lineage>
</organism>
<comment type="caution">
    <text evidence="4">The sequence shown here is derived from an EMBL/GenBank/DDBJ whole genome shotgun (WGS) entry which is preliminary data.</text>
</comment>
<dbReference type="GO" id="GO:0005576">
    <property type="term" value="C:extracellular region"/>
    <property type="evidence" value="ECO:0007669"/>
    <property type="project" value="InterPro"/>
</dbReference>
<dbReference type="CDD" id="cd05384">
    <property type="entry name" value="CAP_PRY1-like"/>
    <property type="match status" value="1"/>
</dbReference>
<dbReference type="SUPFAM" id="SSF55797">
    <property type="entry name" value="PR-1-like"/>
    <property type="match status" value="1"/>
</dbReference>
<feature type="domain" description="SCP" evidence="3">
    <location>
        <begin position="228"/>
        <end position="363"/>
    </location>
</feature>
<evidence type="ECO:0000313" key="5">
    <source>
        <dbReference type="Proteomes" id="UP001196530"/>
    </source>
</evidence>
<dbReference type="Proteomes" id="UP001196530">
    <property type="component" value="Unassembled WGS sequence"/>
</dbReference>
<name>A0AAN6DEE5_PICAN</name>
<dbReference type="SMART" id="SM00198">
    <property type="entry name" value="SCP"/>
    <property type="match status" value="1"/>
</dbReference>
<sequence length="380" mass="40715">MKSSCFFRSLYFASYFYRSLAQEVATQSDENCVVNFHTVVKYEYVYASRMETHLDSTSSKNSDDHHSTGISQLSSFPTDIASTKTPVIEISRSGFGTSSSSPGNLKSSSTVPTLPESSNDTFDTSNGPTIVVITSSSSKEPTTLSISEESLPSTDLSPEPSASLAITSYYVSSSTASATSSPSLSDDLISSSSSSLSSSSSSSSSSSALVSSSTSSSSSSVSSSSLSSFAQTYLDRHNYFRALHEDTPNLAWNDDVAEVAQSYADAYTCNGELVHSGNSLDGQSLGENLAYGYNFATAGAVDAWYDEISQYNYSNPGYSEATGHFTQLVWKSSTDIGCAYKYCGSYLGYYIVCNYLPIGNLVLISDPSYFFEQNVMPLKS</sequence>
<dbReference type="PROSITE" id="PS01009">
    <property type="entry name" value="CRISP_1"/>
    <property type="match status" value="1"/>
</dbReference>
<dbReference type="GeneID" id="66127090"/>
<feature type="region of interest" description="Disordered" evidence="1">
    <location>
        <begin position="55"/>
        <end position="76"/>
    </location>
</feature>
<keyword evidence="2" id="KW-0732">Signal</keyword>
<accession>A0AAN6DEE5</accession>
<protein>
    <recommendedName>
        <fullName evidence="3">SCP domain-containing protein</fullName>
    </recommendedName>
</protein>
<dbReference type="InterPro" id="IPR018244">
    <property type="entry name" value="Allrgn_V5/Tpx1_CS"/>
</dbReference>
<dbReference type="Gene3D" id="3.40.33.10">
    <property type="entry name" value="CAP"/>
    <property type="match status" value="1"/>
</dbReference>
<feature type="chain" id="PRO_5042934858" description="SCP domain-containing protein" evidence="2">
    <location>
        <begin position="22"/>
        <end position="380"/>
    </location>
</feature>
<gene>
    <name evidence="4" type="ORF">KL928_003039</name>
</gene>
<dbReference type="PRINTS" id="PR00837">
    <property type="entry name" value="V5TPXLIKE"/>
</dbReference>
<feature type="region of interest" description="Disordered" evidence="1">
    <location>
        <begin position="92"/>
        <end position="159"/>
    </location>
</feature>
<dbReference type="EMBL" id="JAHLUX010000006">
    <property type="protein sequence ID" value="KAG7818038.1"/>
    <property type="molecule type" value="Genomic_DNA"/>
</dbReference>
<dbReference type="PROSITE" id="PS01010">
    <property type="entry name" value="CRISP_2"/>
    <property type="match status" value="1"/>
</dbReference>
<dbReference type="InterPro" id="IPR014044">
    <property type="entry name" value="CAP_dom"/>
</dbReference>
<feature type="compositionally biased region" description="Polar residues" evidence="1">
    <location>
        <begin position="110"/>
        <end position="156"/>
    </location>
</feature>
<feature type="compositionally biased region" description="Low complexity" evidence="1">
    <location>
        <begin position="92"/>
        <end position="109"/>
    </location>
</feature>
<reference evidence="4" key="1">
    <citation type="journal article" date="2021" name="G3 (Bethesda)">
        <title>Genomic diversity, chromosomal rearrangements, and interspecies hybridization in the ogataea polymorpha species complex.</title>
        <authorList>
            <person name="Hanson S.J."/>
            <person name="Cinneide E.O."/>
            <person name="Salzberg L.I."/>
            <person name="Wolfe K.H."/>
            <person name="McGowan J."/>
            <person name="Fitzpatrick D.A."/>
            <person name="Matlin K."/>
        </authorList>
    </citation>
    <scope>NUCLEOTIDE SEQUENCE</scope>
    <source>
        <strain evidence="4">61-244</strain>
    </source>
</reference>
<evidence type="ECO:0000313" key="4">
    <source>
        <dbReference type="EMBL" id="KAG7818038.1"/>
    </source>
</evidence>
<dbReference type="PANTHER" id="PTHR10334">
    <property type="entry name" value="CYSTEINE-RICH SECRETORY PROTEIN-RELATED"/>
    <property type="match status" value="1"/>
</dbReference>
<dbReference type="PRINTS" id="PR00838">
    <property type="entry name" value="V5ALLERGEN"/>
</dbReference>
<dbReference type="InterPro" id="IPR002413">
    <property type="entry name" value="V5_allergen-like"/>
</dbReference>
<dbReference type="InterPro" id="IPR001283">
    <property type="entry name" value="CRISP-related"/>
</dbReference>
<evidence type="ECO:0000256" key="1">
    <source>
        <dbReference type="SAM" id="MobiDB-lite"/>
    </source>
</evidence>
<evidence type="ECO:0000256" key="2">
    <source>
        <dbReference type="SAM" id="SignalP"/>
    </source>
</evidence>
<feature type="signal peptide" evidence="2">
    <location>
        <begin position="1"/>
        <end position="21"/>
    </location>
</feature>
<dbReference type="InterPro" id="IPR035940">
    <property type="entry name" value="CAP_sf"/>
</dbReference>
<dbReference type="Pfam" id="PF00188">
    <property type="entry name" value="CAP"/>
    <property type="match status" value="1"/>
</dbReference>